<keyword evidence="6 9" id="KW-1133">Transmembrane helix</keyword>
<dbReference type="PROSITE" id="PS51105">
    <property type="entry name" value="PTS_EIIC_TYPE_3"/>
    <property type="match status" value="1"/>
</dbReference>
<dbReference type="NCBIfam" id="TIGR00410">
    <property type="entry name" value="lacE"/>
    <property type="match status" value="1"/>
</dbReference>
<evidence type="ECO:0000256" key="1">
    <source>
        <dbReference type="ARBA" id="ARBA00004651"/>
    </source>
</evidence>
<dbReference type="InterPro" id="IPR004796">
    <property type="entry name" value="PTS_IIC_cello"/>
</dbReference>
<reference evidence="11 12" key="1">
    <citation type="submission" date="2017-06" db="EMBL/GenBank/DDBJ databases">
        <authorList>
            <consortium name="Pathogen Informatics"/>
        </authorList>
    </citation>
    <scope>NUCLEOTIDE SEQUENCE [LARGE SCALE GENOMIC DNA]</scope>
    <source>
        <strain evidence="11 12">NCTC13788</strain>
    </source>
</reference>
<keyword evidence="4 8" id="KW-0762">Sugar transport</keyword>
<dbReference type="GO" id="GO:0009401">
    <property type="term" value="P:phosphoenolpyruvate-dependent sugar phosphotransferase system"/>
    <property type="evidence" value="ECO:0007669"/>
    <property type="project" value="InterPro"/>
</dbReference>
<feature type="transmembrane region" description="Helical" evidence="9">
    <location>
        <begin position="210"/>
        <end position="230"/>
    </location>
</feature>
<feature type="transmembrane region" description="Helical" evidence="9">
    <location>
        <begin position="369"/>
        <end position="388"/>
    </location>
</feature>
<dbReference type="GO" id="GO:1902815">
    <property type="term" value="P:N,N'-diacetylchitobiose import"/>
    <property type="evidence" value="ECO:0007669"/>
    <property type="project" value="TreeGrafter"/>
</dbReference>
<dbReference type="EMBL" id="LT906439">
    <property type="protein sequence ID" value="SNU90555.1"/>
    <property type="molecule type" value="Genomic_DNA"/>
</dbReference>
<feature type="transmembrane region" description="Helical" evidence="9">
    <location>
        <begin position="280"/>
        <end position="297"/>
    </location>
</feature>
<evidence type="ECO:0000256" key="8">
    <source>
        <dbReference type="PIRNR" id="PIRNR006351"/>
    </source>
</evidence>
<evidence type="ECO:0000256" key="6">
    <source>
        <dbReference type="ARBA" id="ARBA00022989"/>
    </source>
</evidence>
<protein>
    <recommendedName>
        <fullName evidence="8">Permease IIC component</fullName>
    </recommendedName>
</protein>
<evidence type="ECO:0000256" key="3">
    <source>
        <dbReference type="ARBA" id="ARBA00022475"/>
    </source>
</evidence>
<dbReference type="STRING" id="1123308.GCA_000380085_01476"/>
<comment type="function">
    <text evidence="8">The phosphoenolpyruvate-dependent sugar phosphotransferase system (PTS), a major carbohydrate active -transport system, catalyzes the phosphorylation of incoming sugar substrates concomitant with their translocation across the cell membrane.</text>
</comment>
<gene>
    <name evidence="11" type="primary">gmuC_4</name>
    <name evidence="11" type="ORF">SAMEA4412692_01909</name>
</gene>
<dbReference type="InterPro" id="IPR051088">
    <property type="entry name" value="PTS_Sugar-EIIC/EIIB"/>
</dbReference>
<dbReference type="Proteomes" id="UP000215185">
    <property type="component" value="Chromosome 1"/>
</dbReference>
<keyword evidence="12" id="KW-1185">Reference proteome</keyword>
<dbReference type="PANTHER" id="PTHR33989">
    <property type="match status" value="1"/>
</dbReference>
<evidence type="ECO:0000256" key="7">
    <source>
        <dbReference type="ARBA" id="ARBA00023136"/>
    </source>
</evidence>
<name>A0A239SYG3_9STRE</name>
<feature type="transmembrane region" description="Helical" evidence="9">
    <location>
        <begin position="77"/>
        <end position="99"/>
    </location>
</feature>
<dbReference type="GO" id="GO:0008982">
    <property type="term" value="F:protein-N(PI)-phosphohistidine-sugar phosphotransferase activity"/>
    <property type="evidence" value="ECO:0007669"/>
    <property type="project" value="UniProtKB-UniRule"/>
</dbReference>
<comment type="subcellular location">
    <subcellularLocation>
        <location evidence="1">Cell membrane</location>
        <topology evidence="1">Multi-pass membrane protein</topology>
    </subcellularLocation>
</comment>
<feature type="transmembrane region" description="Helical" evidence="9">
    <location>
        <begin position="32"/>
        <end position="53"/>
    </location>
</feature>
<dbReference type="PIRSF" id="PIRSF006351">
    <property type="entry name" value="PTS_EIIC-Cellobiose"/>
    <property type="match status" value="1"/>
</dbReference>
<evidence type="ECO:0000256" key="5">
    <source>
        <dbReference type="ARBA" id="ARBA00022692"/>
    </source>
</evidence>
<feature type="domain" description="PTS EIIC type-3" evidence="10">
    <location>
        <begin position="8"/>
        <end position="439"/>
    </location>
</feature>
<feature type="transmembrane region" description="Helical" evidence="9">
    <location>
        <begin position="250"/>
        <end position="273"/>
    </location>
</feature>
<keyword evidence="2 8" id="KW-0813">Transport</keyword>
<dbReference type="InterPro" id="IPR004501">
    <property type="entry name" value="PTS_EIIC_3"/>
</dbReference>
<dbReference type="InterPro" id="IPR003352">
    <property type="entry name" value="PTS_EIIC"/>
</dbReference>
<evidence type="ECO:0000259" key="10">
    <source>
        <dbReference type="PROSITE" id="PS51105"/>
    </source>
</evidence>
<accession>A0A239SYG3</accession>
<feature type="transmembrane region" description="Helical" evidence="9">
    <location>
        <begin position="309"/>
        <end position="332"/>
    </location>
</feature>
<organism evidence="11 12">
    <name type="scientific">Streptococcus merionis</name>
    <dbReference type="NCBI Taxonomy" id="400065"/>
    <lineage>
        <taxon>Bacteria</taxon>
        <taxon>Bacillati</taxon>
        <taxon>Bacillota</taxon>
        <taxon>Bacilli</taxon>
        <taxon>Lactobacillales</taxon>
        <taxon>Streptococcaceae</taxon>
        <taxon>Streptococcus</taxon>
    </lineage>
</organism>
<dbReference type="PANTHER" id="PTHR33989:SF4">
    <property type="entry name" value="PTS SYSTEM N,N'-DIACETYLCHITOBIOSE-SPECIFIC EIIC COMPONENT"/>
    <property type="match status" value="1"/>
</dbReference>
<dbReference type="eggNOG" id="COG1455">
    <property type="taxonomic scope" value="Bacteria"/>
</dbReference>
<proteinExistence type="predicted"/>
<feature type="transmembrane region" description="Helical" evidence="9">
    <location>
        <begin position="171"/>
        <end position="189"/>
    </location>
</feature>
<dbReference type="KEGG" id="smen:SAMEA4412692_1909"/>
<keyword evidence="11" id="KW-0808">Transferase</keyword>
<evidence type="ECO:0000313" key="12">
    <source>
        <dbReference type="Proteomes" id="UP000215185"/>
    </source>
</evidence>
<sequence length="452" mass="49542">MSINLDKLQERLTPIAAKIGNQRFLVALRDSFIATMPVIMTGSIALLINAFLVDLPAQFGFTSITNAFQWLVDINGLIFQGSIPIVSLLFIYSLGVNVAKLYKVDTTSSGLVALASFVISIGNKAIQVIKFENSQNLKELFDGVSNAVVSGDQVTLTINNVLSGSSINARGYFTAILIGFLASIIFCKTMKRNWVIKLPDSVPPAIVKPFMSIIPGFLAMYSVGILTYVFDILTGELFIDWVYKVLQTPLLSLSQSFFAVVLIVFLNKLFWFFGLHGGNILAPVMEGVFGVAMLANLEAYQAGEAIPYLWNSGSFGAFVWFDGLALLLAILWQSQNKHYREVAKLGMAPVLFNIGEPVNYGLPVVLNPLLFIPYIIGPCLMASVAYLATVLGLVTPVTQNVTWVMPPILYGFFATAFDWKSIVLSIVCLVICTLVYVPFVKMADRTVGDYNI</sequence>
<evidence type="ECO:0000313" key="11">
    <source>
        <dbReference type="EMBL" id="SNU90555.1"/>
    </source>
</evidence>
<dbReference type="AlphaFoldDB" id="A0A239SYG3"/>
<evidence type="ECO:0000256" key="2">
    <source>
        <dbReference type="ARBA" id="ARBA00022448"/>
    </source>
</evidence>
<keyword evidence="7 8" id="KW-0472">Membrane</keyword>
<feature type="transmembrane region" description="Helical" evidence="9">
    <location>
        <begin position="408"/>
        <end position="437"/>
    </location>
</feature>
<evidence type="ECO:0000256" key="4">
    <source>
        <dbReference type="ARBA" id="ARBA00022597"/>
    </source>
</evidence>
<feature type="transmembrane region" description="Helical" evidence="9">
    <location>
        <begin position="111"/>
        <end position="129"/>
    </location>
</feature>
<keyword evidence="5 9" id="KW-0812">Transmembrane</keyword>
<keyword evidence="3 8" id="KW-1003">Cell membrane</keyword>
<dbReference type="RefSeq" id="WP_018374020.1">
    <property type="nucleotide sequence ID" value="NZ_LT906439.1"/>
</dbReference>
<dbReference type="GO" id="GO:0005886">
    <property type="term" value="C:plasma membrane"/>
    <property type="evidence" value="ECO:0007669"/>
    <property type="project" value="UniProtKB-SubCell"/>
</dbReference>
<evidence type="ECO:0000256" key="9">
    <source>
        <dbReference type="SAM" id="Phobius"/>
    </source>
</evidence>
<dbReference type="Pfam" id="PF02378">
    <property type="entry name" value="PTS_EIIC"/>
    <property type="match status" value="1"/>
</dbReference>
<dbReference type="OrthoDB" id="1550290at2"/>